<dbReference type="PANTHER" id="PTHR43072">
    <property type="entry name" value="N-ACETYLTRANSFERASE"/>
    <property type="match status" value="1"/>
</dbReference>
<keyword evidence="3" id="KW-1185">Reference proteome</keyword>
<evidence type="ECO:0000259" key="1">
    <source>
        <dbReference type="PROSITE" id="PS51186"/>
    </source>
</evidence>
<protein>
    <submittedName>
        <fullName evidence="2">GNAT family N-acetyltransferase</fullName>
    </submittedName>
</protein>
<name>A0A2S0NGD7_9HYPH</name>
<evidence type="ECO:0000313" key="2">
    <source>
        <dbReference type="EMBL" id="AVO47106.1"/>
    </source>
</evidence>
<dbReference type="GO" id="GO:0016747">
    <property type="term" value="F:acyltransferase activity, transferring groups other than amino-acyl groups"/>
    <property type="evidence" value="ECO:0007669"/>
    <property type="project" value="InterPro"/>
</dbReference>
<dbReference type="Proteomes" id="UP000237889">
    <property type="component" value="Chromosome"/>
</dbReference>
<feature type="domain" description="N-acetyltransferase" evidence="1">
    <location>
        <begin position="7"/>
        <end position="170"/>
    </location>
</feature>
<dbReference type="SUPFAM" id="SSF55729">
    <property type="entry name" value="Acyl-CoA N-acyltransferases (Nat)"/>
    <property type="match status" value="1"/>
</dbReference>
<dbReference type="Pfam" id="PF00583">
    <property type="entry name" value="Acetyltransf_1"/>
    <property type="match status" value="1"/>
</dbReference>
<dbReference type="Gene3D" id="3.40.630.30">
    <property type="match status" value="1"/>
</dbReference>
<dbReference type="AlphaFoldDB" id="A0A2S0NGD7"/>
<reference evidence="2 3" key="1">
    <citation type="submission" date="2018-03" db="EMBL/GenBank/DDBJ databases">
        <title>Genome sequencing of Phreatobacter sp.</title>
        <authorList>
            <person name="Kim S.-J."/>
            <person name="Heo J."/>
            <person name="Kwon S.-W."/>
        </authorList>
    </citation>
    <scope>NUCLEOTIDE SEQUENCE [LARGE SCALE GENOMIC DNA]</scope>
    <source>
        <strain evidence="2 3">S-12</strain>
    </source>
</reference>
<evidence type="ECO:0000313" key="3">
    <source>
        <dbReference type="Proteomes" id="UP000237889"/>
    </source>
</evidence>
<sequence>MSASPSFSLRPATPADIPAITAIYGPNVAEGIASFEYEPPDEAEMAKRQQAVLAGGYPYLVAEIDGAVVGYAYASAYRSRPGYRFACENSVYVAPAAKGRGVGKALLTRLIDECTERGYRQMIAVIGNLGNHGSIALHRACGFTVVGVLPSIGWKLDRWVDCVLMQRPLGEGDRAAPTRG</sequence>
<dbReference type="PROSITE" id="PS51186">
    <property type="entry name" value="GNAT"/>
    <property type="match status" value="1"/>
</dbReference>
<dbReference type="InterPro" id="IPR000182">
    <property type="entry name" value="GNAT_dom"/>
</dbReference>
<gene>
    <name evidence="2" type="ORF">C6569_19765</name>
</gene>
<dbReference type="KEGG" id="phr:C6569_19765"/>
<dbReference type="InterPro" id="IPR016181">
    <property type="entry name" value="Acyl_CoA_acyltransferase"/>
</dbReference>
<dbReference type="RefSeq" id="WP_106750476.1">
    <property type="nucleotide sequence ID" value="NZ_CP027668.1"/>
</dbReference>
<proteinExistence type="predicted"/>
<accession>A0A2S0NGD7</accession>
<organism evidence="2 3">
    <name type="scientific">Phreatobacter cathodiphilus</name>
    <dbReference type="NCBI Taxonomy" id="1868589"/>
    <lineage>
        <taxon>Bacteria</taxon>
        <taxon>Pseudomonadati</taxon>
        <taxon>Pseudomonadota</taxon>
        <taxon>Alphaproteobacteria</taxon>
        <taxon>Hyphomicrobiales</taxon>
        <taxon>Phreatobacteraceae</taxon>
        <taxon>Phreatobacter</taxon>
    </lineage>
</organism>
<dbReference type="CDD" id="cd04301">
    <property type="entry name" value="NAT_SF"/>
    <property type="match status" value="1"/>
</dbReference>
<dbReference type="EMBL" id="CP027668">
    <property type="protein sequence ID" value="AVO47106.1"/>
    <property type="molecule type" value="Genomic_DNA"/>
</dbReference>
<keyword evidence="2" id="KW-0808">Transferase</keyword>
<dbReference type="PANTHER" id="PTHR43072:SF8">
    <property type="entry name" value="ACYLTRANSFERASE FABY-RELATED"/>
    <property type="match status" value="1"/>
</dbReference>
<dbReference type="OrthoDB" id="5459937at2"/>